<dbReference type="AlphaFoldDB" id="A0A542DNE2"/>
<sequence>MARLRSRVLAAAENALARDKYVAPIELLGALGWLPPPRAEEWRQGRIPYLAQALPVEPDRILSVLGYLREWAEDSGLVPTEIGYPAGTRDRRPLRFTASGDESLERSFRTHWISTELPEGRRRRLETRQAKAPDLVVTVPAGAWECAGCAAAAPAGEFLLLEEGEPLCLACADLDHLSFLPAGNAALSRRAKKESPLSAVVLEFNRRRNRYERRGVLVDRAALELAERQCLADEDVRARRRERDAVRRADQDVRFQAAMAERIRELYPGCPPERAAAIAEHAGTRSSGRVGRSAAGRALDEQAVRLAVIASVRHLDTDYDELLMSGVPRIEARERIAAEIDRVLRGWT</sequence>
<organism evidence="2 3">
    <name type="scientific">Amycolatopsis cihanbeyliensis</name>
    <dbReference type="NCBI Taxonomy" id="1128664"/>
    <lineage>
        <taxon>Bacteria</taxon>
        <taxon>Bacillati</taxon>
        <taxon>Actinomycetota</taxon>
        <taxon>Actinomycetes</taxon>
        <taxon>Pseudonocardiales</taxon>
        <taxon>Pseudonocardiaceae</taxon>
        <taxon>Amycolatopsis</taxon>
    </lineage>
</organism>
<protein>
    <recommendedName>
        <fullName evidence="1">DUF2293 domain-containing protein</fullName>
    </recommendedName>
</protein>
<name>A0A542DNE2_AMYCI</name>
<evidence type="ECO:0000313" key="3">
    <source>
        <dbReference type="Proteomes" id="UP000320876"/>
    </source>
</evidence>
<dbReference type="Pfam" id="PF10056">
    <property type="entry name" value="DUF2293"/>
    <property type="match status" value="1"/>
</dbReference>
<dbReference type="InterPro" id="IPR018744">
    <property type="entry name" value="DUF2293"/>
</dbReference>
<evidence type="ECO:0000259" key="1">
    <source>
        <dbReference type="Pfam" id="PF10056"/>
    </source>
</evidence>
<keyword evidence="3" id="KW-1185">Reference proteome</keyword>
<dbReference type="EMBL" id="VFML01000001">
    <property type="protein sequence ID" value="TQJ04603.1"/>
    <property type="molecule type" value="Genomic_DNA"/>
</dbReference>
<accession>A0A542DNE2</accession>
<gene>
    <name evidence="2" type="ORF">FB471_4404</name>
</gene>
<feature type="domain" description="DUF2293" evidence="1">
    <location>
        <begin position="263"/>
        <end position="347"/>
    </location>
</feature>
<dbReference type="PANTHER" id="PTHR38113">
    <property type="match status" value="1"/>
</dbReference>
<dbReference type="RefSeq" id="WP_142000260.1">
    <property type="nucleotide sequence ID" value="NZ_VFML01000001.1"/>
</dbReference>
<dbReference type="OrthoDB" id="128600at2"/>
<dbReference type="Proteomes" id="UP000320876">
    <property type="component" value="Unassembled WGS sequence"/>
</dbReference>
<evidence type="ECO:0000313" key="2">
    <source>
        <dbReference type="EMBL" id="TQJ04603.1"/>
    </source>
</evidence>
<dbReference type="PANTHER" id="PTHR38113:SF2">
    <property type="entry name" value="DUF2293 DOMAIN-CONTAINING PROTEIN"/>
    <property type="match status" value="1"/>
</dbReference>
<comment type="caution">
    <text evidence="2">The sequence shown here is derived from an EMBL/GenBank/DDBJ whole genome shotgun (WGS) entry which is preliminary data.</text>
</comment>
<proteinExistence type="predicted"/>
<reference evidence="2 3" key="1">
    <citation type="submission" date="2019-06" db="EMBL/GenBank/DDBJ databases">
        <title>Sequencing the genomes of 1000 actinobacteria strains.</title>
        <authorList>
            <person name="Klenk H.-P."/>
        </authorList>
    </citation>
    <scope>NUCLEOTIDE SEQUENCE [LARGE SCALE GENOMIC DNA]</scope>
    <source>
        <strain evidence="2 3">DSM 45679</strain>
    </source>
</reference>